<comment type="caution">
    <text evidence="1">The sequence shown here is derived from an EMBL/GenBank/DDBJ whole genome shotgun (WGS) entry which is preliminary data.</text>
</comment>
<dbReference type="EMBL" id="QPIW01000049">
    <property type="protein sequence ID" value="RDB02296.1"/>
    <property type="molecule type" value="Genomic_DNA"/>
</dbReference>
<gene>
    <name evidence="1" type="ORF">DVG78_29525</name>
</gene>
<evidence type="ECO:0000313" key="1">
    <source>
        <dbReference type="EMBL" id="RDB02296.1"/>
    </source>
</evidence>
<reference evidence="1 2" key="1">
    <citation type="submission" date="2018-07" db="EMBL/GenBank/DDBJ databases">
        <title>Genome analysis of Runella aurantiaca.</title>
        <authorList>
            <person name="Yang X."/>
        </authorList>
    </citation>
    <scope>NUCLEOTIDE SEQUENCE [LARGE SCALE GENOMIC DNA]</scope>
    <source>
        <strain evidence="1 2">YX9</strain>
    </source>
</reference>
<sequence length="94" mass="11209">MCQLLKDFKAFWAEIDEKVAQDKAAQIAKAAKQAKWEKERREWLENVWPVEQKKMRAEDAAKRAALQALSKEEEEAQYTKEMIYYYTRKHENGL</sequence>
<proteinExistence type="predicted"/>
<evidence type="ECO:0000313" key="2">
    <source>
        <dbReference type="Proteomes" id="UP000253141"/>
    </source>
</evidence>
<dbReference type="Proteomes" id="UP000253141">
    <property type="component" value="Unassembled WGS sequence"/>
</dbReference>
<name>A0A369I6J8_9BACT</name>
<dbReference type="RefSeq" id="WP_114464599.1">
    <property type="nucleotide sequence ID" value="NZ_QPIW01000049.1"/>
</dbReference>
<dbReference type="AlphaFoldDB" id="A0A369I6J8"/>
<keyword evidence="2" id="KW-1185">Reference proteome</keyword>
<organism evidence="1 2">
    <name type="scientific">Runella aurantiaca</name>
    <dbReference type="NCBI Taxonomy" id="2282308"/>
    <lineage>
        <taxon>Bacteria</taxon>
        <taxon>Pseudomonadati</taxon>
        <taxon>Bacteroidota</taxon>
        <taxon>Cytophagia</taxon>
        <taxon>Cytophagales</taxon>
        <taxon>Spirosomataceae</taxon>
        <taxon>Runella</taxon>
    </lineage>
</organism>
<protein>
    <submittedName>
        <fullName evidence="1">Uncharacterized protein</fullName>
    </submittedName>
</protein>
<accession>A0A369I6J8</accession>